<dbReference type="GeneTree" id="ENSGT00730000114722"/>
<keyword evidence="4" id="KW-1185">Reference proteome</keyword>
<keyword evidence="2" id="KW-1133">Transmembrane helix</keyword>
<feature type="compositionally biased region" description="Low complexity" evidence="1">
    <location>
        <begin position="415"/>
        <end position="430"/>
    </location>
</feature>
<feature type="transmembrane region" description="Helical" evidence="2">
    <location>
        <begin position="258"/>
        <end position="279"/>
    </location>
</feature>
<feature type="compositionally biased region" description="Polar residues" evidence="1">
    <location>
        <begin position="431"/>
        <end position="444"/>
    </location>
</feature>
<feature type="region of interest" description="Disordered" evidence="1">
    <location>
        <begin position="85"/>
        <end position="106"/>
    </location>
</feature>
<evidence type="ECO:0000313" key="4">
    <source>
        <dbReference type="Proteomes" id="UP000002494"/>
    </source>
</evidence>
<accession>A0ABK0M7N6</accession>
<dbReference type="Ensembl" id="ENSRNOT00000095759.2">
    <property type="protein sequence ID" value="ENSRNOP00000112015.1"/>
    <property type="gene ID" value="ENSRNOG00000076968.1"/>
</dbReference>
<sequence>MHTAPRHRTHTYTPPSRTPYSTFCVHPSHRYTAHTPTCQHFPKKHTWSSIPEYPARCPPFLLNISPFPISSSRLSLIPIPTGEPPLTSSVSRVQPGGRGEELPGGWEKQTRGLQRWEVLGVGPRGSQEKEAPLEWRSQGCELWTAALTGGGQEGGDLARAPSPRGGPEGRLGGQRVRRGPRRVVSGRGARGRGWGGRASGDRRRGLGRGRAHLAVFRAGLVPGAGSRRRRREAEDAGSSSSGASPGGRGRMKRSVRGACAALSSCLLLACALSAAAVGLKCFSLGSELRGEPFRLGAAAGAFYSGLLLAAGLSLLGAALLCCGPREAPLARSGAGPGPGLGVPASPAGAPEPSPGETRAAAGPSGPVNSQNLLLLGVLVFMLGVLSAFAGAVIDGDTVSLVERKYSHYCLPPRTPAAGPGPATGSVAPGTSTQRSRSNLDSTTTAKCRQLKDYQRGLVLSTVFNSLECLLGLLSLLLVKNYKSSQARRGRRGRRRASRSLARPRGGPGLRAQPLASRTRRGRRGKRGRRLQPRPSEASILSPEESDFTTPGDCASFAAHHAVSYINVGVFHAFDEAGVEVCCGGHPSVELPGYAPSDPDLNASYPYCCRPPCEMARPWEPSRAC</sequence>
<dbReference type="Proteomes" id="UP000002494">
    <property type="component" value="Chromosome 14"/>
</dbReference>
<reference evidence="3" key="1">
    <citation type="submission" date="2024-01" db="EMBL/GenBank/DDBJ databases">
        <title>GRCr8: a new rat reference genome assembly contstructed from accurate long reads and long range scaffolding.</title>
        <authorList>
            <person name="Doris P.A."/>
            <person name="Kalbfleisch T."/>
            <person name="Li K."/>
            <person name="Howe K."/>
            <person name="Wood J."/>
        </authorList>
    </citation>
    <scope>NUCLEOTIDE SEQUENCE [LARGE SCALE GENOMIC DNA]</scope>
    <source>
        <strain evidence="3">Brown Norway</strain>
    </source>
</reference>
<protein>
    <submittedName>
        <fullName evidence="3">Transmembrane protein 271</fullName>
    </submittedName>
</protein>
<keyword evidence="2" id="KW-0472">Membrane</keyword>
<feature type="region of interest" description="Disordered" evidence="1">
    <location>
        <begin position="224"/>
        <end position="250"/>
    </location>
</feature>
<feature type="transmembrane region" description="Helical" evidence="2">
    <location>
        <begin position="457"/>
        <end position="478"/>
    </location>
</feature>
<reference evidence="3" key="2">
    <citation type="submission" date="2025-08" db="UniProtKB">
        <authorList>
            <consortium name="Ensembl"/>
        </authorList>
    </citation>
    <scope>IDENTIFICATION</scope>
    <source>
        <strain evidence="3">Brown Norway</strain>
    </source>
</reference>
<feature type="compositionally biased region" description="Basic residues" evidence="1">
    <location>
        <begin position="486"/>
        <end position="497"/>
    </location>
</feature>
<feature type="transmembrane region" description="Helical" evidence="2">
    <location>
        <begin position="299"/>
        <end position="322"/>
    </location>
</feature>
<keyword evidence="2" id="KW-0812">Transmembrane</keyword>
<feature type="region of interest" description="Disordered" evidence="1">
    <location>
        <begin position="412"/>
        <end position="444"/>
    </location>
</feature>
<feature type="region of interest" description="Disordered" evidence="1">
    <location>
        <begin position="486"/>
        <end position="546"/>
    </location>
</feature>
<evidence type="ECO:0000256" key="2">
    <source>
        <dbReference type="SAM" id="Phobius"/>
    </source>
</evidence>
<feature type="region of interest" description="Disordered" evidence="1">
    <location>
        <begin position="148"/>
        <end position="205"/>
    </location>
</feature>
<evidence type="ECO:0000313" key="3">
    <source>
        <dbReference type="Ensembl" id="ENSRNOP00000112015.1"/>
    </source>
</evidence>
<feature type="compositionally biased region" description="Basic residues" evidence="1">
    <location>
        <begin position="517"/>
        <end position="531"/>
    </location>
</feature>
<organism evidence="3 4">
    <name type="scientific">Rattus norvegicus</name>
    <name type="common">Rat</name>
    <dbReference type="NCBI Taxonomy" id="10116"/>
    <lineage>
        <taxon>Eukaryota</taxon>
        <taxon>Metazoa</taxon>
        <taxon>Chordata</taxon>
        <taxon>Craniata</taxon>
        <taxon>Vertebrata</taxon>
        <taxon>Euteleostomi</taxon>
        <taxon>Mammalia</taxon>
        <taxon>Eutheria</taxon>
        <taxon>Euarchontoglires</taxon>
        <taxon>Glires</taxon>
        <taxon>Rodentia</taxon>
        <taxon>Myomorpha</taxon>
        <taxon>Muroidea</taxon>
        <taxon>Muridae</taxon>
        <taxon>Murinae</taxon>
        <taxon>Rattus</taxon>
    </lineage>
</organism>
<feature type="region of interest" description="Disordered" evidence="1">
    <location>
        <begin position="332"/>
        <end position="364"/>
    </location>
</feature>
<gene>
    <name evidence="3" type="primary">Tmem271</name>
</gene>
<feature type="transmembrane region" description="Helical" evidence="2">
    <location>
        <begin position="372"/>
        <end position="393"/>
    </location>
</feature>
<name>A0ABK0M7N6_RAT</name>
<reference evidence="3" key="3">
    <citation type="submission" date="2025-09" db="UniProtKB">
        <authorList>
            <consortium name="Ensembl"/>
        </authorList>
    </citation>
    <scope>IDENTIFICATION</scope>
    <source>
        <strain evidence="3">Brown Norway</strain>
    </source>
</reference>
<evidence type="ECO:0000256" key="1">
    <source>
        <dbReference type="SAM" id="MobiDB-lite"/>
    </source>
</evidence>
<proteinExistence type="predicted"/>
<feature type="compositionally biased region" description="Low complexity" evidence="1">
    <location>
        <begin position="341"/>
        <end position="356"/>
    </location>
</feature>